<reference evidence="1" key="1">
    <citation type="submission" date="2023-08" db="EMBL/GenBank/DDBJ databases">
        <title>Black Yeasts Isolated from many extreme environments.</title>
        <authorList>
            <person name="Coleine C."/>
            <person name="Stajich J.E."/>
            <person name="Selbmann L."/>
        </authorList>
    </citation>
    <scope>NUCLEOTIDE SEQUENCE</scope>
    <source>
        <strain evidence="1">CCFEE 5401</strain>
    </source>
</reference>
<evidence type="ECO:0000313" key="1">
    <source>
        <dbReference type="EMBL" id="KAK5116712.1"/>
    </source>
</evidence>
<comment type="caution">
    <text evidence="1">The sequence shown here is derived from an EMBL/GenBank/DDBJ whole genome shotgun (WGS) entry which is preliminary data.</text>
</comment>
<protein>
    <submittedName>
        <fullName evidence="1">Uncharacterized protein</fullName>
    </submittedName>
</protein>
<dbReference type="AlphaFoldDB" id="A0AAN7TQ34"/>
<organism evidence="1 2">
    <name type="scientific">Meristemomyces frigidus</name>
    <dbReference type="NCBI Taxonomy" id="1508187"/>
    <lineage>
        <taxon>Eukaryota</taxon>
        <taxon>Fungi</taxon>
        <taxon>Dikarya</taxon>
        <taxon>Ascomycota</taxon>
        <taxon>Pezizomycotina</taxon>
        <taxon>Dothideomycetes</taxon>
        <taxon>Dothideomycetidae</taxon>
        <taxon>Mycosphaerellales</taxon>
        <taxon>Teratosphaeriaceae</taxon>
        <taxon>Meristemomyces</taxon>
    </lineage>
</organism>
<dbReference type="Proteomes" id="UP001310890">
    <property type="component" value="Unassembled WGS sequence"/>
</dbReference>
<evidence type="ECO:0000313" key="2">
    <source>
        <dbReference type="Proteomes" id="UP001310890"/>
    </source>
</evidence>
<accession>A0AAN7TQ34</accession>
<proteinExistence type="predicted"/>
<gene>
    <name evidence="1" type="ORF">LTR62_007386</name>
</gene>
<dbReference type="EMBL" id="JAVRRL010000007">
    <property type="protein sequence ID" value="KAK5116712.1"/>
    <property type="molecule type" value="Genomic_DNA"/>
</dbReference>
<name>A0AAN7TQ34_9PEZI</name>
<sequence>MSRLAPTTDSVLRVKVNNVLRVVNKNAGADRFFAIKDDDPHNELAGNFLLLEAKNIFIAAIVSGVWDELVKTDEEFPDPATTVMDYNITTWHLGLGTASWKGSSA</sequence>